<protein>
    <submittedName>
        <fullName evidence="1">Uncharacterized protein</fullName>
    </submittedName>
</protein>
<gene>
    <name evidence="1" type="ORF">METZ01_LOCUS232604</name>
</gene>
<accession>A0A382GXH3</accession>
<proteinExistence type="predicted"/>
<dbReference type="Pfam" id="PF05721">
    <property type="entry name" value="PhyH"/>
    <property type="match status" value="1"/>
</dbReference>
<sequence length="117" mass="12971">NGPLYIVPKSHKAGVLEAGHDVETTSYPLWTLDQKAVAKMVEKGGIVAPKGPPGSGFFFHGALVHGSPPNMSPWDRLIVYVSYNRTDNAIRRFKRPEYIAHRDFTPLSVLPEDCLLN</sequence>
<dbReference type="InterPro" id="IPR008775">
    <property type="entry name" value="Phytyl_CoA_dOase-like"/>
</dbReference>
<feature type="non-terminal residue" evidence="1">
    <location>
        <position position="1"/>
    </location>
</feature>
<reference evidence="1" key="1">
    <citation type="submission" date="2018-05" db="EMBL/GenBank/DDBJ databases">
        <authorList>
            <person name="Lanie J.A."/>
            <person name="Ng W.-L."/>
            <person name="Kazmierczak K.M."/>
            <person name="Andrzejewski T.M."/>
            <person name="Davidsen T.M."/>
            <person name="Wayne K.J."/>
            <person name="Tettelin H."/>
            <person name="Glass J.I."/>
            <person name="Rusch D."/>
            <person name="Podicherti R."/>
            <person name="Tsui H.-C.T."/>
            <person name="Winkler M.E."/>
        </authorList>
    </citation>
    <scope>NUCLEOTIDE SEQUENCE</scope>
</reference>
<dbReference type="Gene3D" id="2.60.120.620">
    <property type="entry name" value="q2cbj1_9rhob like domain"/>
    <property type="match status" value="1"/>
</dbReference>
<dbReference type="AlphaFoldDB" id="A0A382GXH3"/>
<organism evidence="1">
    <name type="scientific">marine metagenome</name>
    <dbReference type="NCBI Taxonomy" id="408172"/>
    <lineage>
        <taxon>unclassified sequences</taxon>
        <taxon>metagenomes</taxon>
        <taxon>ecological metagenomes</taxon>
    </lineage>
</organism>
<name>A0A382GXH3_9ZZZZ</name>
<evidence type="ECO:0000313" key="1">
    <source>
        <dbReference type="EMBL" id="SVB79750.1"/>
    </source>
</evidence>
<dbReference type="SUPFAM" id="SSF51197">
    <property type="entry name" value="Clavaminate synthase-like"/>
    <property type="match status" value="1"/>
</dbReference>
<dbReference type="EMBL" id="UINC01057991">
    <property type="protein sequence ID" value="SVB79750.1"/>
    <property type="molecule type" value="Genomic_DNA"/>
</dbReference>